<gene>
    <name evidence="1" type="ORF">ACGTZG_09810</name>
</gene>
<protein>
    <submittedName>
        <fullName evidence="1">DUF2321 domain-containing protein</fullName>
    </submittedName>
</protein>
<reference evidence="1 2" key="1">
    <citation type="submission" date="2024-10" db="EMBL/GenBank/DDBJ databases">
        <authorList>
            <person name="Sang B.-I."/>
            <person name="Prabhaharan D."/>
        </authorList>
    </citation>
    <scope>NUCLEOTIDE SEQUENCE [LARGE SCALE GENOMIC DNA]</scope>
    <source>
        <strain evidence="1 2">MH</strain>
    </source>
</reference>
<name>A0ABW7DQZ7_9FIRM</name>
<evidence type="ECO:0000313" key="1">
    <source>
        <dbReference type="EMBL" id="MFG6273483.1"/>
    </source>
</evidence>
<keyword evidence="2" id="KW-1185">Reference proteome</keyword>
<dbReference type="Pfam" id="PF10083">
    <property type="entry name" value="DUF2321"/>
    <property type="match status" value="1"/>
</dbReference>
<proteinExistence type="predicted"/>
<dbReference type="EMBL" id="JBIEKR010000008">
    <property type="protein sequence ID" value="MFG6273483.1"/>
    <property type="molecule type" value="Genomic_DNA"/>
</dbReference>
<dbReference type="Proteomes" id="UP001605989">
    <property type="component" value="Unassembled WGS sequence"/>
</dbReference>
<dbReference type="RefSeq" id="WP_113855060.1">
    <property type="nucleotide sequence ID" value="NZ_CP011940.1"/>
</dbReference>
<evidence type="ECO:0000313" key="2">
    <source>
        <dbReference type="Proteomes" id="UP001605989"/>
    </source>
</evidence>
<accession>A0ABW7DQZ7</accession>
<comment type="caution">
    <text evidence="1">The sequence shown here is derived from an EMBL/GenBank/DDBJ whole genome shotgun (WGS) entry which is preliminary data.</text>
</comment>
<dbReference type="InterPro" id="IPR016891">
    <property type="entry name" value="DUF2321"/>
</dbReference>
<organism evidence="1 2">
    <name type="scientific">Megasphaera hexanoica</name>
    <dbReference type="NCBI Taxonomy" id="1675036"/>
    <lineage>
        <taxon>Bacteria</taxon>
        <taxon>Bacillati</taxon>
        <taxon>Bacillota</taxon>
        <taxon>Negativicutes</taxon>
        <taxon>Veillonellales</taxon>
        <taxon>Veillonellaceae</taxon>
        <taxon>Megasphaera</taxon>
    </lineage>
</organism>
<sequence>MPTFYTAEICMNGHITTGNIEHNPERRETYCHICGAPTITECPSCHASIRGDYDLADGDDIFSLRVPLRLTQPPAYCIKCGHPFPWTNSALSAAKELIQMSNLSISDIDFFNKNIDKILYESPSSTVAIVKIKKILEKVGKLSIDIIKQTLISVASETAKRILWP</sequence>